<sequence>MSDTKRVTQRRRTKSGEAAPPPPPSPSSDNKKTSPKNNKKYNLRSKTKKPEENVRWVDDDTLYDNYNSEDDSSYNGEEEEEDGEEPEKSMKMDEDETPTATRQVHGITVPTNMPVSVKIHLHARIDEDEDDEEEDYDDDEEGDDDDDEDGFDEDSEEIPSSFIQHILGRRLMPGGNGRQPVLIIQGDEDEDDDRKKRKNKEEDIPLKLSRKEREYFEELTKKMRKDVTKKMTLISQMINESDVPYKFRVLEMDTTPKIQSEIIRKIDAMTRMGSDSGEAQKLRNWVDGILRVPFGKQISLPVTIKDGPEKCSAFLNEAHSKMEKATYGMTSAKTQIMQVLAQWISNPESVGNVIAMRGSAGVGKTSFARNGIAGVLQRPFMFFSLGGASDVSHYSGHSYTYEGSMWGRIIDSIIQAGCMNPVLYFDELDKVSGTPHGEEITSMLIHLTDRSQNSQYHDRYFAGIDFDLSQCLFVFSFNDESRVHPVLKDRMRVINVPGYNDKEKKVIVANYIWPDILRHAGISREDLTADEEAAEYIIKEYSNGEEGMRNLIRVVEAVVSRVNLIRISDEAAAKAYKFYIPVKFPMKLEKKQVETLLTDFNTTLPEHWRSLYM</sequence>
<feature type="compositionally biased region" description="Acidic residues" evidence="1">
    <location>
        <begin position="59"/>
        <end position="85"/>
    </location>
</feature>
<feature type="compositionally biased region" description="Acidic residues" evidence="1">
    <location>
        <begin position="126"/>
        <end position="157"/>
    </location>
</feature>
<dbReference type="EMBL" id="MN740815">
    <property type="protein sequence ID" value="QHU13230.1"/>
    <property type="molecule type" value="Genomic_DNA"/>
</dbReference>
<organism evidence="3">
    <name type="scientific">viral metagenome</name>
    <dbReference type="NCBI Taxonomy" id="1070528"/>
    <lineage>
        <taxon>unclassified sequences</taxon>
        <taxon>metagenomes</taxon>
        <taxon>organismal metagenomes</taxon>
    </lineage>
</organism>
<dbReference type="PANTHER" id="PTHR43718">
    <property type="entry name" value="LON PROTEASE"/>
    <property type="match status" value="1"/>
</dbReference>
<dbReference type="SMART" id="SM00382">
    <property type="entry name" value="AAA"/>
    <property type="match status" value="1"/>
</dbReference>
<dbReference type="GO" id="GO:0005524">
    <property type="term" value="F:ATP binding"/>
    <property type="evidence" value="ECO:0007669"/>
    <property type="project" value="InterPro"/>
</dbReference>
<evidence type="ECO:0000313" key="3">
    <source>
        <dbReference type="EMBL" id="QHU13230.1"/>
    </source>
</evidence>
<dbReference type="Pfam" id="PF00004">
    <property type="entry name" value="AAA"/>
    <property type="match status" value="1"/>
</dbReference>
<dbReference type="InterPro" id="IPR027417">
    <property type="entry name" value="P-loop_NTPase"/>
</dbReference>
<feature type="domain" description="AAA+ ATPase" evidence="2">
    <location>
        <begin position="350"/>
        <end position="531"/>
    </location>
</feature>
<feature type="region of interest" description="Disordered" evidence="1">
    <location>
        <begin position="1"/>
        <end position="202"/>
    </location>
</feature>
<accession>A0A6C0K8V0</accession>
<dbReference type="Gene3D" id="3.40.50.300">
    <property type="entry name" value="P-loop containing nucleotide triphosphate hydrolases"/>
    <property type="match status" value="1"/>
</dbReference>
<reference evidence="3" key="1">
    <citation type="journal article" date="2020" name="Nature">
        <title>Giant virus diversity and host interactions through global metagenomics.</title>
        <authorList>
            <person name="Schulz F."/>
            <person name="Roux S."/>
            <person name="Paez-Espino D."/>
            <person name="Jungbluth S."/>
            <person name="Walsh D.A."/>
            <person name="Denef V.J."/>
            <person name="McMahon K.D."/>
            <person name="Konstantinidis K.T."/>
            <person name="Eloe-Fadrosh E.A."/>
            <person name="Kyrpides N.C."/>
            <person name="Woyke T."/>
        </authorList>
    </citation>
    <scope>NUCLEOTIDE SEQUENCE</scope>
    <source>
        <strain evidence="3">GVMAG-S-1101178-127</strain>
    </source>
</reference>
<dbReference type="InterPro" id="IPR003593">
    <property type="entry name" value="AAA+_ATPase"/>
</dbReference>
<dbReference type="PANTHER" id="PTHR43718:SF2">
    <property type="entry name" value="LON PROTEASE HOMOLOG, MITOCHONDRIAL"/>
    <property type="match status" value="1"/>
</dbReference>
<dbReference type="InterPro" id="IPR027065">
    <property type="entry name" value="Lon_Prtase"/>
</dbReference>
<dbReference type="GO" id="GO:0004252">
    <property type="term" value="F:serine-type endopeptidase activity"/>
    <property type="evidence" value="ECO:0007669"/>
    <property type="project" value="InterPro"/>
</dbReference>
<evidence type="ECO:0000256" key="1">
    <source>
        <dbReference type="SAM" id="MobiDB-lite"/>
    </source>
</evidence>
<dbReference type="SUPFAM" id="SSF52540">
    <property type="entry name" value="P-loop containing nucleoside triphosphate hydrolases"/>
    <property type="match status" value="1"/>
</dbReference>
<dbReference type="AlphaFoldDB" id="A0A6C0K8V0"/>
<dbReference type="GO" id="GO:0006515">
    <property type="term" value="P:protein quality control for misfolded or incompletely synthesized proteins"/>
    <property type="evidence" value="ECO:0007669"/>
    <property type="project" value="TreeGrafter"/>
</dbReference>
<dbReference type="GO" id="GO:0016887">
    <property type="term" value="F:ATP hydrolysis activity"/>
    <property type="evidence" value="ECO:0007669"/>
    <property type="project" value="InterPro"/>
</dbReference>
<evidence type="ECO:0000259" key="2">
    <source>
        <dbReference type="SMART" id="SM00382"/>
    </source>
</evidence>
<dbReference type="Gene3D" id="1.10.8.60">
    <property type="match status" value="1"/>
</dbReference>
<feature type="compositionally biased region" description="Basic residues" evidence="1">
    <location>
        <begin position="33"/>
        <end position="47"/>
    </location>
</feature>
<protein>
    <recommendedName>
        <fullName evidence="2">AAA+ ATPase domain-containing protein</fullName>
    </recommendedName>
</protein>
<name>A0A6C0K8V0_9ZZZZ</name>
<proteinExistence type="predicted"/>
<feature type="compositionally biased region" description="Basic and acidic residues" evidence="1">
    <location>
        <begin position="48"/>
        <end position="58"/>
    </location>
</feature>
<dbReference type="InterPro" id="IPR003959">
    <property type="entry name" value="ATPase_AAA_core"/>
</dbReference>
<dbReference type="GO" id="GO:0004176">
    <property type="term" value="F:ATP-dependent peptidase activity"/>
    <property type="evidence" value="ECO:0007669"/>
    <property type="project" value="InterPro"/>
</dbReference>